<comment type="caution">
    <text evidence="1">The sequence shown here is derived from an EMBL/GenBank/DDBJ whole genome shotgun (WGS) entry which is preliminary data.</text>
</comment>
<gene>
    <name evidence="1" type="ORF">MPC4_70092</name>
</gene>
<proteinExistence type="predicted"/>
<evidence type="ECO:0000313" key="2">
    <source>
        <dbReference type="Proteomes" id="UP000485880"/>
    </source>
</evidence>
<dbReference type="AlphaFoldDB" id="A0A8B6MBB4"/>
<keyword evidence="2" id="KW-1185">Reference proteome</keyword>
<evidence type="ECO:0000313" key="1">
    <source>
        <dbReference type="EMBL" id="VTZ52204.1"/>
    </source>
</evidence>
<name>A0A8B6MBB4_METTU</name>
<organism evidence="1 2">
    <name type="scientific">Methylocella tundrae</name>
    <dbReference type="NCBI Taxonomy" id="227605"/>
    <lineage>
        <taxon>Bacteria</taxon>
        <taxon>Pseudomonadati</taxon>
        <taxon>Pseudomonadota</taxon>
        <taxon>Alphaproteobacteria</taxon>
        <taxon>Hyphomicrobiales</taxon>
        <taxon>Beijerinckiaceae</taxon>
        <taxon>Methylocella</taxon>
    </lineage>
</organism>
<accession>A0A8B6MBB4</accession>
<reference evidence="1 2" key="1">
    <citation type="submission" date="2019-05" db="EMBL/GenBank/DDBJ databases">
        <authorList>
            <person name="Farhan Ul Haque M."/>
        </authorList>
    </citation>
    <scope>NUCLEOTIDE SEQUENCE [LARGE SCALE GENOMIC DNA]</scope>
    <source>
        <strain evidence="1">2</strain>
    </source>
</reference>
<sequence>MTVELHKQCPRRRSKETLSLQQYYLVLRIFCLNPKHRVFNDIYFVIKNGTS</sequence>
<protein>
    <submittedName>
        <fullName evidence="1">Uncharacterized protein</fullName>
    </submittedName>
</protein>
<dbReference type="EMBL" id="CABFMQ020000131">
    <property type="protein sequence ID" value="VTZ52204.1"/>
    <property type="molecule type" value="Genomic_DNA"/>
</dbReference>
<dbReference type="Proteomes" id="UP000485880">
    <property type="component" value="Unassembled WGS sequence"/>
</dbReference>